<dbReference type="Proteomes" id="UP000287224">
    <property type="component" value="Unassembled WGS sequence"/>
</dbReference>
<accession>A0A401ZRK2</accession>
<comment type="caution">
    <text evidence="2">The sequence shown here is derived from an EMBL/GenBank/DDBJ whole genome shotgun (WGS) entry which is preliminary data.</text>
</comment>
<sequence length="63" mass="6487">MALPVFSLESFTAVGQVPFLEEHQLAYANEGIRNSARNALIAAGLFGVVGGIASGLVCGFTFG</sequence>
<gene>
    <name evidence="2" type="ORF">KDAU_68770</name>
</gene>
<evidence type="ECO:0000313" key="2">
    <source>
        <dbReference type="EMBL" id="GCE09548.1"/>
    </source>
</evidence>
<dbReference type="RefSeq" id="WP_126602082.1">
    <property type="nucleotide sequence ID" value="NZ_BIFQ01000002.1"/>
</dbReference>
<feature type="transmembrane region" description="Helical" evidence="1">
    <location>
        <begin position="39"/>
        <end position="62"/>
    </location>
</feature>
<evidence type="ECO:0000313" key="3">
    <source>
        <dbReference type="Proteomes" id="UP000287224"/>
    </source>
</evidence>
<evidence type="ECO:0000256" key="1">
    <source>
        <dbReference type="SAM" id="Phobius"/>
    </source>
</evidence>
<keyword evidence="1" id="KW-1133">Transmembrane helix</keyword>
<keyword evidence="3" id="KW-1185">Reference proteome</keyword>
<dbReference type="AlphaFoldDB" id="A0A401ZRK2"/>
<keyword evidence="1" id="KW-0812">Transmembrane</keyword>
<proteinExistence type="predicted"/>
<dbReference type="EMBL" id="BIFQ01000002">
    <property type="protein sequence ID" value="GCE09548.1"/>
    <property type="molecule type" value="Genomic_DNA"/>
</dbReference>
<organism evidence="2 3">
    <name type="scientific">Dictyobacter aurantiacus</name>
    <dbReference type="NCBI Taxonomy" id="1936993"/>
    <lineage>
        <taxon>Bacteria</taxon>
        <taxon>Bacillati</taxon>
        <taxon>Chloroflexota</taxon>
        <taxon>Ktedonobacteria</taxon>
        <taxon>Ktedonobacterales</taxon>
        <taxon>Dictyobacteraceae</taxon>
        <taxon>Dictyobacter</taxon>
    </lineage>
</organism>
<name>A0A401ZRK2_9CHLR</name>
<keyword evidence="1" id="KW-0472">Membrane</keyword>
<reference evidence="3" key="1">
    <citation type="submission" date="2018-12" db="EMBL/GenBank/DDBJ databases">
        <title>Tengunoibacter tsumagoiensis gen. nov., sp. nov., Dictyobacter kobayashii sp. nov., D. alpinus sp. nov., and D. joshuensis sp. nov. and description of Dictyobacteraceae fam. nov. within the order Ktedonobacterales isolated from Tengu-no-mugimeshi.</title>
        <authorList>
            <person name="Wang C.M."/>
            <person name="Zheng Y."/>
            <person name="Sakai Y."/>
            <person name="Toyoda A."/>
            <person name="Minakuchi Y."/>
            <person name="Abe K."/>
            <person name="Yokota A."/>
            <person name="Yabe S."/>
        </authorList>
    </citation>
    <scope>NUCLEOTIDE SEQUENCE [LARGE SCALE GENOMIC DNA]</scope>
    <source>
        <strain evidence="3">S-27</strain>
    </source>
</reference>
<protein>
    <submittedName>
        <fullName evidence="2">Uncharacterized protein</fullName>
    </submittedName>
</protein>